<accession>A0AAW7T1B1</accession>
<dbReference type="EMBL" id="JADVKH010000043">
    <property type="protein sequence ID" value="MBJ9689156.1"/>
    <property type="molecule type" value="Genomic_DNA"/>
</dbReference>
<reference evidence="1 3" key="1">
    <citation type="submission" date="2020-11" db="EMBL/GenBank/DDBJ databases">
        <title>Enhanced detection system for hospital associated transmission using whole genome sequencing surveillance.</title>
        <authorList>
            <person name="Harrison L.H."/>
            <person name="Van Tyne D."/>
            <person name="Marsh J.W."/>
            <person name="Griffith M.P."/>
            <person name="Snyder D.J."/>
            <person name="Cooper V.S."/>
            <person name="Mustapha M."/>
        </authorList>
    </citation>
    <scope>NUCLEOTIDE SEQUENCE [LARGE SCALE GENOMIC DNA]</scope>
    <source>
        <strain evidence="1 3">BC00020</strain>
    </source>
</reference>
<dbReference type="GeneID" id="45684339"/>
<evidence type="ECO:0000313" key="4">
    <source>
        <dbReference type="Proteomes" id="UP001171620"/>
    </source>
</evidence>
<dbReference type="AlphaFoldDB" id="A0AAW7T1B1"/>
<dbReference type="RefSeq" id="WP_155625344.1">
    <property type="nucleotide sequence ID" value="NZ_CADEQL010000026.1"/>
</dbReference>
<keyword evidence="3" id="KW-1185">Reference proteome</keyword>
<evidence type="ECO:0000313" key="2">
    <source>
        <dbReference type="EMBL" id="MDN7797096.1"/>
    </source>
</evidence>
<protein>
    <submittedName>
        <fullName evidence="2">Uncharacterized protein</fullName>
    </submittedName>
</protein>
<proteinExistence type="predicted"/>
<dbReference type="Proteomes" id="UP000808215">
    <property type="component" value="Unassembled WGS sequence"/>
</dbReference>
<evidence type="ECO:0000313" key="3">
    <source>
        <dbReference type="Proteomes" id="UP000808215"/>
    </source>
</evidence>
<reference evidence="2" key="2">
    <citation type="submission" date="2023-07" db="EMBL/GenBank/DDBJ databases">
        <title>A collection of bacterial strains from the Burkholderia cepacia Research Laboratory and Repository.</title>
        <authorList>
            <person name="Lipuma J."/>
            <person name="Spilker T."/>
            <person name="Caverly L."/>
        </authorList>
    </citation>
    <scope>NUCLEOTIDE SEQUENCE</scope>
    <source>
        <strain evidence="2">AU44268</strain>
    </source>
</reference>
<dbReference type="EMBL" id="JAUJRV010000016">
    <property type="protein sequence ID" value="MDN7797096.1"/>
    <property type="molecule type" value="Genomic_DNA"/>
</dbReference>
<comment type="caution">
    <text evidence="2">The sequence shown here is derived from an EMBL/GenBank/DDBJ whole genome shotgun (WGS) entry which is preliminary data.</text>
</comment>
<name>A0AAW7T1B1_BURVI</name>
<gene>
    <name evidence="1" type="ORF">I5589_18940</name>
    <name evidence="2" type="ORF">QZM33_19345</name>
</gene>
<dbReference type="Proteomes" id="UP001171620">
    <property type="component" value="Unassembled WGS sequence"/>
</dbReference>
<evidence type="ECO:0000313" key="1">
    <source>
        <dbReference type="EMBL" id="MBJ9689156.1"/>
    </source>
</evidence>
<organism evidence="2 4">
    <name type="scientific">Burkholderia vietnamiensis</name>
    <dbReference type="NCBI Taxonomy" id="60552"/>
    <lineage>
        <taxon>Bacteria</taxon>
        <taxon>Pseudomonadati</taxon>
        <taxon>Pseudomonadota</taxon>
        <taxon>Betaproteobacteria</taxon>
        <taxon>Burkholderiales</taxon>
        <taxon>Burkholderiaceae</taxon>
        <taxon>Burkholderia</taxon>
        <taxon>Burkholderia cepacia complex</taxon>
    </lineage>
</organism>
<sequence length="126" mass="13905">MFIGAAPPACVSVPPPKRGDRVDPEMPARQDAHRTAMVQFLSNSWLPVAGPRRPDALPLVSECGECADRRRNNRLLHERPLQFEWIGVLTGLRIIASFGRKCQIARATNAAHGLTRRSRSATITPT</sequence>